<keyword evidence="11 13" id="KW-0472">Membrane</keyword>
<evidence type="ECO:0000256" key="1">
    <source>
        <dbReference type="ARBA" id="ARBA00001947"/>
    </source>
</evidence>
<feature type="transmembrane region" description="Helical" evidence="13">
    <location>
        <begin position="93"/>
        <end position="116"/>
    </location>
</feature>
<evidence type="ECO:0000256" key="6">
    <source>
        <dbReference type="ARBA" id="ARBA00022723"/>
    </source>
</evidence>
<comment type="cofactor">
    <cofactor evidence="1">
        <name>Zn(2+)</name>
        <dbReference type="ChEBI" id="CHEBI:29105"/>
    </cofactor>
</comment>
<dbReference type="Pfam" id="PF01435">
    <property type="entry name" value="Peptidase_M48"/>
    <property type="match status" value="2"/>
</dbReference>
<evidence type="ECO:0000313" key="15">
    <source>
        <dbReference type="EMBL" id="GAA3719745.1"/>
    </source>
</evidence>
<feature type="region of interest" description="Disordered" evidence="12">
    <location>
        <begin position="1"/>
        <end position="28"/>
    </location>
</feature>
<feature type="domain" description="Peptidase M48" evidence="14">
    <location>
        <begin position="135"/>
        <end position="211"/>
    </location>
</feature>
<dbReference type="Gene3D" id="3.30.2010.10">
    <property type="entry name" value="Metalloproteases ('zincins'), catalytic domain"/>
    <property type="match status" value="1"/>
</dbReference>
<keyword evidence="5 13" id="KW-0812">Transmembrane</keyword>
<feature type="domain" description="Peptidase M48" evidence="14">
    <location>
        <begin position="214"/>
        <end position="306"/>
    </location>
</feature>
<dbReference type="Proteomes" id="UP001500051">
    <property type="component" value="Unassembled WGS sequence"/>
</dbReference>
<reference evidence="16" key="1">
    <citation type="journal article" date="2019" name="Int. J. Syst. Evol. Microbiol.">
        <title>The Global Catalogue of Microorganisms (GCM) 10K type strain sequencing project: providing services to taxonomists for standard genome sequencing and annotation.</title>
        <authorList>
            <consortium name="The Broad Institute Genomics Platform"/>
            <consortium name="The Broad Institute Genome Sequencing Center for Infectious Disease"/>
            <person name="Wu L."/>
            <person name="Ma J."/>
        </authorList>
    </citation>
    <scope>NUCLEOTIDE SEQUENCE [LARGE SCALE GENOMIC DNA]</scope>
    <source>
        <strain evidence="16">JCM 16548</strain>
    </source>
</reference>
<name>A0ABP7EK55_9ACTN</name>
<feature type="compositionally biased region" description="Low complexity" evidence="12">
    <location>
        <begin position="1"/>
        <end position="14"/>
    </location>
</feature>
<keyword evidence="8" id="KW-0862">Zinc</keyword>
<dbReference type="EMBL" id="BAAAYX010000035">
    <property type="protein sequence ID" value="GAA3719745.1"/>
    <property type="molecule type" value="Genomic_DNA"/>
</dbReference>
<dbReference type="InterPro" id="IPR050083">
    <property type="entry name" value="HtpX_protease"/>
</dbReference>
<keyword evidence="16" id="KW-1185">Reference proteome</keyword>
<comment type="subcellular location">
    <subcellularLocation>
        <location evidence="2">Cell membrane</location>
        <topology evidence="2">Multi-pass membrane protein</topology>
    </subcellularLocation>
</comment>
<dbReference type="RefSeq" id="WP_344814691.1">
    <property type="nucleotide sequence ID" value="NZ_BAAAYX010000035.1"/>
</dbReference>
<feature type="region of interest" description="Disordered" evidence="12">
    <location>
        <begin position="399"/>
        <end position="453"/>
    </location>
</feature>
<evidence type="ECO:0000256" key="3">
    <source>
        <dbReference type="ARBA" id="ARBA00022475"/>
    </source>
</evidence>
<keyword evidence="4" id="KW-0645">Protease</keyword>
<feature type="compositionally biased region" description="Pro residues" evidence="12">
    <location>
        <begin position="440"/>
        <end position="453"/>
    </location>
</feature>
<protein>
    <submittedName>
        <fullName evidence="15">M48 family metallopeptidase</fullName>
    </submittedName>
</protein>
<dbReference type="InterPro" id="IPR001915">
    <property type="entry name" value="Peptidase_M48"/>
</dbReference>
<dbReference type="PANTHER" id="PTHR43221">
    <property type="entry name" value="PROTEASE HTPX"/>
    <property type="match status" value="1"/>
</dbReference>
<evidence type="ECO:0000256" key="5">
    <source>
        <dbReference type="ARBA" id="ARBA00022692"/>
    </source>
</evidence>
<evidence type="ECO:0000313" key="16">
    <source>
        <dbReference type="Proteomes" id="UP001500051"/>
    </source>
</evidence>
<evidence type="ECO:0000256" key="13">
    <source>
        <dbReference type="SAM" id="Phobius"/>
    </source>
</evidence>
<gene>
    <name evidence="15" type="ORF">GCM10022204_44770</name>
</gene>
<keyword evidence="7" id="KW-0378">Hydrolase</keyword>
<dbReference type="PANTHER" id="PTHR43221:SF1">
    <property type="entry name" value="PROTEASE HTPX"/>
    <property type="match status" value="1"/>
</dbReference>
<feature type="transmembrane region" description="Helical" evidence="13">
    <location>
        <begin position="49"/>
        <end position="73"/>
    </location>
</feature>
<keyword evidence="3" id="KW-1003">Cell membrane</keyword>
<evidence type="ECO:0000256" key="8">
    <source>
        <dbReference type="ARBA" id="ARBA00022833"/>
    </source>
</evidence>
<evidence type="ECO:0000256" key="2">
    <source>
        <dbReference type="ARBA" id="ARBA00004651"/>
    </source>
</evidence>
<comment type="caution">
    <text evidence="15">The sequence shown here is derived from an EMBL/GenBank/DDBJ whole genome shotgun (WGS) entry which is preliminary data.</text>
</comment>
<evidence type="ECO:0000256" key="9">
    <source>
        <dbReference type="ARBA" id="ARBA00022989"/>
    </source>
</evidence>
<evidence type="ECO:0000256" key="7">
    <source>
        <dbReference type="ARBA" id="ARBA00022801"/>
    </source>
</evidence>
<evidence type="ECO:0000256" key="11">
    <source>
        <dbReference type="ARBA" id="ARBA00023136"/>
    </source>
</evidence>
<evidence type="ECO:0000256" key="4">
    <source>
        <dbReference type="ARBA" id="ARBA00022670"/>
    </source>
</evidence>
<dbReference type="CDD" id="cd07325">
    <property type="entry name" value="M48_Ste24p_like"/>
    <property type="match status" value="1"/>
</dbReference>
<keyword evidence="9 13" id="KW-1133">Transmembrane helix</keyword>
<feature type="compositionally biased region" description="Pro residues" evidence="12">
    <location>
        <begin position="399"/>
        <end position="416"/>
    </location>
</feature>
<accession>A0ABP7EK55</accession>
<organism evidence="15 16">
    <name type="scientific">Microlunatus aurantiacus</name>
    <dbReference type="NCBI Taxonomy" id="446786"/>
    <lineage>
        <taxon>Bacteria</taxon>
        <taxon>Bacillati</taxon>
        <taxon>Actinomycetota</taxon>
        <taxon>Actinomycetes</taxon>
        <taxon>Propionibacteriales</taxon>
        <taxon>Propionibacteriaceae</taxon>
        <taxon>Microlunatus</taxon>
    </lineage>
</organism>
<sequence>MTLPTPLPTGGLPTPGDPHRPAPPTLTNGATVHGFGGDMRMRHPWELPLLIVGASFTTLAYLTWAGLLVYAIVLVTTGRGASIENAIGEASVVAQLVALLMALPFLIWIARALMYAQLRVQSVRMSPTQFPEGYRMVAESAHQFGLRRVPDAYVVLGNGVINAFAAGHGFRRFVAINSDLFEVGGAVRDPDALRFVIGHEVGHIAAGHVSYLRLVFTNLLAQVPLLGTAYSRSQEYTADNFGYLHAPAGAPGVMATLAAGKYLNANVNVNELADRAAHEKGLWVHIANWQSSHPVTTWRSHALRDRRRPGHLWFRPGLRGTPGASYIGPLPPGSDDSLQYPTPADALILLDRAAAERPPGFDQQFGRFPGVDYGSRPTLREMQLSAPLLSRVWLPAAPPVAPSQPVPPSQPTPQGQPAPQGQTAPPNQPAEGQAPDGRQEPPPGPPPPPPPSR</sequence>
<evidence type="ECO:0000259" key="14">
    <source>
        <dbReference type="Pfam" id="PF01435"/>
    </source>
</evidence>
<evidence type="ECO:0000256" key="10">
    <source>
        <dbReference type="ARBA" id="ARBA00023049"/>
    </source>
</evidence>
<keyword evidence="6" id="KW-0479">Metal-binding</keyword>
<keyword evidence="10" id="KW-0482">Metalloprotease</keyword>
<evidence type="ECO:0000256" key="12">
    <source>
        <dbReference type="SAM" id="MobiDB-lite"/>
    </source>
</evidence>
<proteinExistence type="predicted"/>